<reference evidence="3" key="2">
    <citation type="submission" date="2010-05" db="EMBL/GenBank/DDBJ databases">
        <authorList>
            <person name="Almeida L.G."/>
            <person name="Nicolas M.F."/>
            <person name="Souza R.C."/>
            <person name="Vasconcelos A.T.R."/>
        </authorList>
    </citation>
    <scope>NUCLEOTIDE SEQUENCE</scope>
</reference>
<dbReference type="AlphaFoldDB" id="W5JD17"/>
<protein>
    <recommendedName>
        <fullName evidence="2">BRCT domain-containing protein</fullName>
    </recommendedName>
</protein>
<feature type="compositionally biased region" description="Low complexity" evidence="1">
    <location>
        <begin position="676"/>
        <end position="687"/>
    </location>
</feature>
<name>W5JD17_ANODA</name>
<keyword evidence="5" id="KW-1185">Reference proteome</keyword>
<dbReference type="EnsemblMetazoa" id="ADAC007075-RA">
    <property type="protein sequence ID" value="ADAC007075-PA"/>
    <property type="gene ID" value="ADAC007075"/>
</dbReference>
<gene>
    <name evidence="3" type="ORF">AND_007075</name>
</gene>
<dbReference type="STRING" id="43151.W5JD17"/>
<dbReference type="GO" id="GO:0000278">
    <property type="term" value="P:mitotic cell cycle"/>
    <property type="evidence" value="ECO:0007669"/>
    <property type="project" value="TreeGrafter"/>
</dbReference>
<dbReference type="Proteomes" id="UP000000673">
    <property type="component" value="Unassembled WGS sequence"/>
</dbReference>
<dbReference type="SMART" id="SM00292">
    <property type="entry name" value="BRCT"/>
    <property type="match status" value="2"/>
</dbReference>
<feature type="compositionally biased region" description="Polar residues" evidence="1">
    <location>
        <begin position="493"/>
        <end position="510"/>
    </location>
</feature>
<feature type="compositionally biased region" description="Polar residues" evidence="1">
    <location>
        <begin position="714"/>
        <end position="739"/>
    </location>
</feature>
<dbReference type="CDD" id="cd17716">
    <property type="entry name" value="BRCT_microcephalin_rpt1"/>
    <property type="match status" value="1"/>
</dbReference>
<feature type="compositionally biased region" description="Low complexity" evidence="1">
    <location>
        <begin position="861"/>
        <end position="880"/>
    </location>
</feature>
<dbReference type="InterPro" id="IPR001357">
    <property type="entry name" value="BRCT_dom"/>
</dbReference>
<dbReference type="Pfam" id="PF12738">
    <property type="entry name" value="PTCB-BRCT"/>
    <property type="match status" value="1"/>
</dbReference>
<feature type="region of interest" description="Disordered" evidence="1">
    <location>
        <begin position="902"/>
        <end position="929"/>
    </location>
</feature>
<feature type="region of interest" description="Disordered" evidence="1">
    <location>
        <begin position="801"/>
        <end position="834"/>
    </location>
</feature>
<accession>W5JD17</accession>
<feature type="region of interest" description="Disordered" evidence="1">
    <location>
        <begin position="567"/>
        <end position="607"/>
    </location>
</feature>
<dbReference type="FunCoup" id="W5JD17">
    <property type="interactions" value="1500"/>
</dbReference>
<sequence length="1172" mass="129466">MRDQVKITTPRSKRLSVGVTVQASVTVHAPCDAKVSFHRSPTKTPDLNSVHRESGTSAAAVGVSKRMSLHENLLMRILSTPSDQPLYDRDASPETQRTADDSFDSCLSRGGTPVLEPLDHSPDDQLRCNTPPAVEGGTVHAANPQMMRLMRDLNSPSATARMRALRALKSPSKLKGYGAFDVPHEEQDIITADERLEPVQRTIQEVLRNVCVYVEVRSETDNRSDGIKQHIASLGARVNERLLKDTTHVIFKDGLLSTYQKAKKMNIPVVSILWIEACKRHTCLMNPDDFKISNHDRYDNPELYKRMRRQKSMQPGANGAAGTKKRTVTGGAVTKANAVLSPPTKLPTLHRIRKDDRLEKILNEFEAENKFPSTGVSSEPIDEYDEMLQAAPKRMLERFRNTPTTTDSPAVTAHADATRSTNTGDDGEMDCTPTGINGTDRSENMVLSRRALFSAGHATSTKNDKPLTPASRARRKTILFTPQMANVEEEATNNRQEQQTAKTPAQQQGTRSRRKTIVATVGDRSHNEEQTPIVVPTTRTIRTRRSSMLASVASEIQTLTLKESSVPIPAEPTSRRDRRKTVAFGNDENTPPHTAVAVGLSSKSRPSTKYNTICSPKDMDVSSVPNTAIPAGVSSSLGSTLDRYQTGSSSMNVSESEEVRRMSEKTKPTTESVQNSSPMSISTTSGSVQNRRRTLFTPGVASDTFMEALEVSETPPSNSSLHTKTRPSSAFLQHGNGSSILHRPKPTSNSTPKEPAAKTLLEEYQSSLRFSSTRAPDRRRQTVFDITMDIVDQRLSEINRRAAATAQRSSPEKSSSSSGSLLAPAQDALRSPPVQQTAISEYYWKATKSIEKMNKPRELITSNNSNSSASEAESASRTTEAQPRRRKLFNVQTQDVLFGGKPLPARVATPKRRSLAPVQMDSDASVASASAKKRRTTMLFQSPFEATQTVTVKKQPFQPGRGLPSMAATQNSAVVGPRQYLATTNLHTEQSTFLKEAIGTLGGGFILETDVTANTTHLVTLEARRTINLLRALIRGLWIVRYDWIVASATAGHWLPEEQYELRDFSPAIQANRSERQAFGKHYRSDLFADYGPFWISARCTVPPGQLRELLVLCHAKVTGNRGEARYLIVEKDGTQDYRVNGQQVCVDALWILDSITINKVKKLSLKYRIER</sequence>
<reference evidence="3 5" key="1">
    <citation type="journal article" date="2010" name="BMC Genomics">
        <title>Combination of measures distinguishes pre-miRNAs from other stem-loops in the genome of the newly sequenced Anopheles darlingi.</title>
        <authorList>
            <person name="Mendes N.D."/>
            <person name="Freitas A.T."/>
            <person name="Vasconcelos A.T."/>
            <person name="Sagot M.F."/>
        </authorList>
    </citation>
    <scope>NUCLEOTIDE SEQUENCE</scope>
</reference>
<evidence type="ECO:0000259" key="2">
    <source>
        <dbReference type="PROSITE" id="PS50172"/>
    </source>
</evidence>
<dbReference type="InterPro" id="IPR022047">
    <property type="entry name" value="Microcephalin-like"/>
</dbReference>
<feature type="region of interest" description="Disordered" evidence="1">
    <location>
        <begin position="635"/>
        <end position="689"/>
    </location>
</feature>
<dbReference type="CDD" id="cd17736">
    <property type="entry name" value="BRCT_microcephalin_rpt2"/>
    <property type="match status" value="1"/>
</dbReference>
<dbReference type="OMA" id="CVYVEVR"/>
<feature type="region of interest" description="Disordered" evidence="1">
    <location>
        <begin position="81"/>
        <end position="123"/>
    </location>
</feature>
<evidence type="ECO:0000256" key="1">
    <source>
        <dbReference type="SAM" id="MobiDB-lite"/>
    </source>
</evidence>
<dbReference type="EMBL" id="ADMH02001732">
    <property type="protein sequence ID" value="ETN61253.1"/>
    <property type="molecule type" value="Genomic_DNA"/>
</dbReference>
<dbReference type="eggNOG" id="KOG4362">
    <property type="taxonomic scope" value="Eukaryota"/>
</dbReference>
<feature type="compositionally biased region" description="Basic and acidic residues" evidence="1">
    <location>
        <begin position="657"/>
        <end position="668"/>
    </location>
</feature>
<dbReference type="Gene3D" id="3.40.50.10190">
    <property type="entry name" value="BRCT domain"/>
    <property type="match status" value="3"/>
</dbReference>
<proteinExistence type="predicted"/>
<dbReference type="PANTHER" id="PTHR14625:SF3">
    <property type="entry name" value="MICROCEPHALIN"/>
    <property type="match status" value="1"/>
</dbReference>
<evidence type="ECO:0000313" key="4">
    <source>
        <dbReference type="EnsemblMetazoa" id="ADAC007075-PA"/>
    </source>
</evidence>
<feature type="region of interest" description="Disordered" evidence="1">
    <location>
        <begin position="855"/>
        <end position="887"/>
    </location>
</feature>
<reference evidence="3" key="3">
    <citation type="journal article" date="2013" name="Nucleic Acids Res.">
        <title>The genome of Anopheles darlingi, the main neotropical malaria vector.</title>
        <authorList>
            <person name="Marinotti O."/>
            <person name="Cerqueira G.C."/>
            <person name="de Almeida L.G."/>
            <person name="Ferro M.I."/>
            <person name="Loreto E.L."/>
            <person name="Zaha A."/>
            <person name="Teixeira S.M."/>
            <person name="Wespiser A.R."/>
            <person name="Almeida E Silva A."/>
            <person name="Schlindwein A.D."/>
            <person name="Pacheco A.C."/>
            <person name="Silva A.L."/>
            <person name="Graveley B.R."/>
            <person name="Walenz B.P."/>
            <person name="Lima Bde A."/>
            <person name="Ribeiro C.A."/>
            <person name="Nunes-Silva C.G."/>
            <person name="de Carvalho C.R."/>
            <person name="Soares C.M."/>
            <person name="de Menezes C.B."/>
            <person name="Matiolli C."/>
            <person name="Caffrey D."/>
            <person name="Araujo D.A."/>
            <person name="de Oliveira D.M."/>
            <person name="Golenbock D."/>
            <person name="Grisard E.C."/>
            <person name="Fantinatti-Garboggini F."/>
            <person name="de Carvalho F.M."/>
            <person name="Barcellos F.G."/>
            <person name="Prosdocimi F."/>
            <person name="May G."/>
            <person name="Azevedo Junior G.M."/>
            <person name="Guimaraes G.M."/>
            <person name="Goldman G.H."/>
            <person name="Padilha I.Q."/>
            <person name="Batista Jda S."/>
            <person name="Ferro J.A."/>
            <person name="Ribeiro J.M."/>
            <person name="Fietto J.L."/>
            <person name="Dabbas K.M."/>
            <person name="Cerdeira L."/>
            <person name="Agnez-Lima L.F."/>
            <person name="Brocchi M."/>
            <person name="de Carvalho M.O."/>
            <person name="Teixeira Mde M."/>
            <person name="Diniz Maia Mde M."/>
            <person name="Goldman M.H."/>
            <person name="Cruz Schneider M.P."/>
            <person name="Felipe M.S."/>
            <person name="Hungria M."/>
            <person name="Nicolas M.F."/>
            <person name="Pereira M."/>
            <person name="Montes M.A."/>
            <person name="Cantao M.E."/>
            <person name="Vincentz M."/>
            <person name="Rafael M.S."/>
            <person name="Silverman N."/>
            <person name="Stoco P.H."/>
            <person name="Souza R.C."/>
            <person name="Vicentini R."/>
            <person name="Gazzinelli R.T."/>
            <person name="Neves Rde O."/>
            <person name="Silva R."/>
            <person name="Astolfi-Filho S."/>
            <person name="Maciel T.E."/>
            <person name="Urmenyi T.P."/>
            <person name="Tadei W.P."/>
            <person name="Camargo E.P."/>
            <person name="de Vasconcelos A.T."/>
        </authorList>
    </citation>
    <scope>NUCLEOTIDE SEQUENCE</scope>
</reference>
<dbReference type="InterPro" id="IPR036420">
    <property type="entry name" value="BRCT_dom_sf"/>
</dbReference>
<feature type="domain" description="BRCT" evidence="2">
    <location>
        <begin position="969"/>
        <end position="1062"/>
    </location>
</feature>
<evidence type="ECO:0000313" key="3">
    <source>
        <dbReference type="EMBL" id="ETN61253.1"/>
    </source>
</evidence>
<dbReference type="SUPFAM" id="SSF52113">
    <property type="entry name" value="BRCT domain"/>
    <property type="match status" value="2"/>
</dbReference>
<feature type="region of interest" description="Disordered" evidence="1">
    <location>
        <begin position="402"/>
        <end position="441"/>
    </location>
</feature>
<feature type="compositionally biased region" description="Polar residues" evidence="1">
    <location>
        <begin position="635"/>
        <end position="647"/>
    </location>
</feature>
<feature type="domain" description="BRCT" evidence="2">
    <location>
        <begin position="202"/>
        <end position="292"/>
    </location>
</feature>
<evidence type="ECO:0000313" key="5">
    <source>
        <dbReference type="Proteomes" id="UP000000673"/>
    </source>
</evidence>
<dbReference type="VEuPathDB" id="VectorBase:ADAR2_010981"/>
<feature type="region of interest" description="Disordered" evidence="1">
    <location>
        <begin position="710"/>
        <end position="755"/>
    </location>
</feature>
<feature type="region of interest" description="Disordered" evidence="1">
    <location>
        <begin position="482"/>
        <end position="528"/>
    </location>
</feature>
<dbReference type="HOGENOM" id="CLU_011279_0_0_1"/>
<dbReference type="PROSITE" id="PS50172">
    <property type="entry name" value="BRCT"/>
    <property type="match status" value="2"/>
</dbReference>
<dbReference type="CDD" id="cd17751">
    <property type="entry name" value="BRCT_microcephalin_rpt3"/>
    <property type="match status" value="1"/>
</dbReference>
<organism evidence="3">
    <name type="scientific">Anopheles darlingi</name>
    <name type="common">Mosquito</name>
    <dbReference type="NCBI Taxonomy" id="43151"/>
    <lineage>
        <taxon>Eukaryota</taxon>
        <taxon>Metazoa</taxon>
        <taxon>Ecdysozoa</taxon>
        <taxon>Arthropoda</taxon>
        <taxon>Hexapoda</taxon>
        <taxon>Insecta</taxon>
        <taxon>Pterygota</taxon>
        <taxon>Neoptera</taxon>
        <taxon>Endopterygota</taxon>
        <taxon>Diptera</taxon>
        <taxon>Nematocera</taxon>
        <taxon>Culicoidea</taxon>
        <taxon>Culicidae</taxon>
        <taxon>Anophelinae</taxon>
        <taxon>Anopheles</taxon>
    </lineage>
</organism>
<reference evidence="4" key="4">
    <citation type="submission" date="2015-06" db="UniProtKB">
        <authorList>
            <consortium name="EnsemblMetazoa"/>
        </authorList>
    </citation>
    <scope>IDENTIFICATION</scope>
</reference>
<dbReference type="PANTHER" id="PTHR14625">
    <property type="entry name" value="MICROCEPHALIN"/>
    <property type="match status" value="1"/>
</dbReference>
<dbReference type="Pfam" id="PF00533">
    <property type="entry name" value="BRCT"/>
    <property type="match status" value="1"/>
</dbReference>
<dbReference type="VEuPathDB" id="VectorBase:ADAC007075"/>
<feature type="compositionally biased region" description="Basic and acidic residues" evidence="1">
    <location>
        <begin position="86"/>
        <end position="100"/>
    </location>
</feature>